<evidence type="ECO:0000256" key="1">
    <source>
        <dbReference type="ARBA" id="ARBA00022729"/>
    </source>
</evidence>
<keyword evidence="2" id="KW-1133">Transmembrane helix</keyword>
<reference evidence="4" key="1">
    <citation type="journal article" date="2021" name="Proc. Natl. Acad. Sci. U.S.A.">
        <title>A Catalog of Tens of Thousands of Viruses from Human Metagenomes Reveals Hidden Associations with Chronic Diseases.</title>
        <authorList>
            <person name="Tisza M.J."/>
            <person name="Buck C.B."/>
        </authorList>
    </citation>
    <scope>NUCLEOTIDE SEQUENCE</scope>
    <source>
        <strain evidence="4">CtPNe1</strain>
    </source>
</reference>
<dbReference type="EMBL" id="BK029947">
    <property type="protein sequence ID" value="DAD56906.1"/>
    <property type="molecule type" value="Genomic_DNA"/>
</dbReference>
<evidence type="ECO:0000259" key="3">
    <source>
        <dbReference type="Pfam" id="PF16729"/>
    </source>
</evidence>
<proteinExistence type="predicted"/>
<feature type="domain" description="DUF5067" evidence="3">
    <location>
        <begin position="78"/>
        <end position="193"/>
    </location>
</feature>
<evidence type="ECO:0000256" key="2">
    <source>
        <dbReference type="SAM" id="Phobius"/>
    </source>
</evidence>
<sequence>MGDKKQKKKDSKLSIAAAITALFIFTIPIGFILAIVDLIKSKGDKSQRHLGSYFAIVSFVLFLIVAFSNGSGNSSDNANATKQTSATQQDTDTIRYDNTTLKYLKHDVITDSNDREVLVVYFDFANNSEDNTAFAYNYNVTCFQNGKELDYPLVSFDIDEYNNIARELQTGTNITVARIYILEDKSNVDLEVTPLGDDKKLMKLTLELH</sequence>
<organism evidence="4">
    <name type="scientific">Bacteriophage sp</name>
    <dbReference type="NCBI Taxonomy" id="38018"/>
    <lineage>
        <taxon>Viruses</taxon>
    </lineage>
</organism>
<evidence type="ECO:0000313" key="4">
    <source>
        <dbReference type="EMBL" id="DAD56906.1"/>
    </source>
</evidence>
<dbReference type="InterPro" id="IPR031989">
    <property type="entry name" value="DUF5067"/>
</dbReference>
<keyword evidence="1" id="KW-0732">Signal</keyword>
<keyword evidence="2" id="KW-0812">Transmembrane</keyword>
<feature type="transmembrane region" description="Helical" evidence="2">
    <location>
        <begin position="15"/>
        <end position="38"/>
    </location>
</feature>
<dbReference type="InterPro" id="IPR029050">
    <property type="entry name" value="Immunoprotect_excell_Ig-like"/>
</dbReference>
<keyword evidence="2" id="KW-0472">Membrane</keyword>
<accession>A0A8D9UIY0</accession>
<dbReference type="Pfam" id="PF16729">
    <property type="entry name" value="DUF5067"/>
    <property type="match status" value="1"/>
</dbReference>
<feature type="transmembrane region" description="Helical" evidence="2">
    <location>
        <begin position="50"/>
        <end position="68"/>
    </location>
</feature>
<name>A0A8D9UIY0_9VIRU</name>
<dbReference type="Gene3D" id="2.60.40.1240">
    <property type="match status" value="1"/>
</dbReference>
<protein>
    <recommendedName>
        <fullName evidence="3">DUF5067 domain-containing protein</fullName>
    </recommendedName>
</protein>